<dbReference type="AlphaFoldDB" id="A0AA41ZB61"/>
<reference evidence="2" key="1">
    <citation type="submission" date="2022-06" db="EMBL/GenBank/DDBJ databases">
        <title>Sphingomonas sp. nov. isolated from rhizosphere soil of tomato.</title>
        <authorList>
            <person name="Dong H."/>
            <person name="Gao R."/>
        </authorList>
    </citation>
    <scope>NUCLEOTIDE SEQUENCE</scope>
    <source>
        <strain evidence="2">MMSM24</strain>
    </source>
</reference>
<dbReference type="InterPro" id="IPR036388">
    <property type="entry name" value="WH-like_DNA-bd_sf"/>
</dbReference>
<proteinExistence type="predicted"/>
<dbReference type="EMBL" id="JANFAV010000010">
    <property type="protein sequence ID" value="MCW6535951.1"/>
    <property type="molecule type" value="Genomic_DNA"/>
</dbReference>
<dbReference type="InterPro" id="IPR039422">
    <property type="entry name" value="MarR/SlyA-like"/>
</dbReference>
<dbReference type="SMART" id="SM00347">
    <property type="entry name" value="HTH_MARR"/>
    <property type="match status" value="1"/>
</dbReference>
<accession>A0AA41ZB61</accession>
<dbReference type="SUPFAM" id="SSF46785">
    <property type="entry name" value="Winged helix' DNA-binding domain"/>
    <property type="match status" value="1"/>
</dbReference>
<dbReference type="InterPro" id="IPR000835">
    <property type="entry name" value="HTH_MarR-typ"/>
</dbReference>
<feature type="domain" description="HTH marR-type" evidence="1">
    <location>
        <begin position="4"/>
        <end position="140"/>
    </location>
</feature>
<dbReference type="InterPro" id="IPR036390">
    <property type="entry name" value="WH_DNA-bd_sf"/>
</dbReference>
<dbReference type="PANTHER" id="PTHR33164">
    <property type="entry name" value="TRANSCRIPTIONAL REGULATOR, MARR FAMILY"/>
    <property type="match status" value="1"/>
</dbReference>
<gene>
    <name evidence="2" type="ORF">NEE01_14295</name>
</gene>
<evidence type="ECO:0000313" key="2">
    <source>
        <dbReference type="EMBL" id="MCW6535951.1"/>
    </source>
</evidence>
<name>A0AA41ZB61_9SPHN</name>
<protein>
    <submittedName>
        <fullName evidence="2">MarR family transcriptional regulator</fullName>
    </submittedName>
</protein>
<evidence type="ECO:0000313" key="3">
    <source>
        <dbReference type="Proteomes" id="UP001165565"/>
    </source>
</evidence>
<dbReference type="Pfam" id="PF12802">
    <property type="entry name" value="MarR_2"/>
    <property type="match status" value="1"/>
</dbReference>
<dbReference type="Proteomes" id="UP001165565">
    <property type="component" value="Unassembled WGS sequence"/>
</dbReference>
<dbReference type="PROSITE" id="PS50995">
    <property type="entry name" value="HTH_MARR_2"/>
    <property type="match status" value="1"/>
</dbReference>
<keyword evidence="3" id="KW-1185">Reference proteome</keyword>
<dbReference type="PANTHER" id="PTHR33164:SF57">
    <property type="entry name" value="MARR-FAMILY TRANSCRIPTIONAL REGULATOR"/>
    <property type="match status" value="1"/>
</dbReference>
<organism evidence="2 3">
    <name type="scientific">Sphingomonas lycopersici</name>
    <dbReference type="NCBI Taxonomy" id="2951807"/>
    <lineage>
        <taxon>Bacteria</taxon>
        <taxon>Pseudomonadati</taxon>
        <taxon>Pseudomonadota</taxon>
        <taxon>Alphaproteobacteria</taxon>
        <taxon>Sphingomonadales</taxon>
        <taxon>Sphingomonadaceae</taxon>
        <taxon>Sphingomonas</taxon>
    </lineage>
</organism>
<dbReference type="Gene3D" id="1.10.10.10">
    <property type="entry name" value="Winged helix-like DNA-binding domain superfamily/Winged helix DNA-binding domain"/>
    <property type="match status" value="1"/>
</dbReference>
<dbReference type="RefSeq" id="WP_265269387.1">
    <property type="nucleotide sequence ID" value="NZ_JANFAV010000010.1"/>
</dbReference>
<comment type="caution">
    <text evidence="2">The sequence shown here is derived from an EMBL/GenBank/DDBJ whole genome shotgun (WGS) entry which is preliminary data.</text>
</comment>
<evidence type="ECO:0000259" key="1">
    <source>
        <dbReference type="PROSITE" id="PS50995"/>
    </source>
</evidence>
<sequence>MDWPDRLHRSLIAVADLVNRFDVDARLLAAAGVKLDRALFPLLARVAMNPDINVAEMANIVGRDHSTVSRQVIKLEELGLLVRRPDPDDSRSRRLVLSPQGQEIMARIAEIRRQWMEAHFRSWPPNDRDRLIELIEKMVGGAVPKF</sequence>
<dbReference type="GO" id="GO:0006950">
    <property type="term" value="P:response to stress"/>
    <property type="evidence" value="ECO:0007669"/>
    <property type="project" value="TreeGrafter"/>
</dbReference>
<dbReference type="GO" id="GO:0003700">
    <property type="term" value="F:DNA-binding transcription factor activity"/>
    <property type="evidence" value="ECO:0007669"/>
    <property type="project" value="InterPro"/>
</dbReference>